<gene>
    <name evidence="1" type="ORF">PAF17_10370</name>
</gene>
<accession>A0ABT4ZF05</accession>
<dbReference type="RefSeq" id="WP_271889019.1">
    <property type="nucleotide sequence ID" value="NZ_JAQBIE010000011.1"/>
</dbReference>
<reference evidence="1" key="1">
    <citation type="submission" date="2022-12" db="EMBL/GenBank/DDBJ databases">
        <title>Paracoccus onchidii sp. nov., isolated from a marine invertebrate from the South China Sea.</title>
        <authorList>
            <person name="Xu S."/>
            <person name="Liu Z."/>
            <person name="Xu Y."/>
        </authorList>
    </citation>
    <scope>NUCLEOTIDE SEQUENCE</scope>
    <source>
        <strain evidence="1">Z330</strain>
    </source>
</reference>
<dbReference type="Pfam" id="PF20083">
    <property type="entry name" value="DUF6477"/>
    <property type="match status" value="1"/>
</dbReference>
<name>A0ABT4ZF05_9RHOB</name>
<dbReference type="EMBL" id="JAQBIE010000011">
    <property type="protein sequence ID" value="MDB6177905.1"/>
    <property type="molecule type" value="Genomic_DNA"/>
</dbReference>
<sequence>MSTTGNVIVLRQHSSQPALRRPATLIRAARAGQASWKRNRDLARLLRRDGCPAIGQTLPRLRAMEAVMNERRLEKASDYDMHRHVLLMIAILAEMREVSGQADPKADTARGEIPAPALTAISDRGTMIQAHP</sequence>
<organism evidence="1 2">
    <name type="scientific">Paracoccus onchidii</name>
    <dbReference type="NCBI Taxonomy" id="3017813"/>
    <lineage>
        <taxon>Bacteria</taxon>
        <taxon>Pseudomonadati</taxon>
        <taxon>Pseudomonadota</taxon>
        <taxon>Alphaproteobacteria</taxon>
        <taxon>Rhodobacterales</taxon>
        <taxon>Paracoccaceae</taxon>
        <taxon>Paracoccus</taxon>
    </lineage>
</organism>
<proteinExistence type="predicted"/>
<comment type="caution">
    <text evidence="1">The sequence shown here is derived from an EMBL/GenBank/DDBJ whole genome shotgun (WGS) entry which is preliminary data.</text>
</comment>
<keyword evidence="2" id="KW-1185">Reference proteome</keyword>
<protein>
    <submittedName>
        <fullName evidence="1">DUF6477 family protein</fullName>
    </submittedName>
</protein>
<evidence type="ECO:0000313" key="1">
    <source>
        <dbReference type="EMBL" id="MDB6177905.1"/>
    </source>
</evidence>
<evidence type="ECO:0000313" key="2">
    <source>
        <dbReference type="Proteomes" id="UP001165641"/>
    </source>
</evidence>
<dbReference type="InterPro" id="IPR045516">
    <property type="entry name" value="DUF6477"/>
</dbReference>
<dbReference type="Proteomes" id="UP001165641">
    <property type="component" value="Unassembled WGS sequence"/>
</dbReference>